<dbReference type="Proteomes" id="UP000037660">
    <property type="component" value="Unassembled WGS sequence"/>
</dbReference>
<dbReference type="EMBL" id="BBYR01000089">
    <property type="protein sequence ID" value="GAP38807.1"/>
    <property type="molecule type" value="Genomic_DNA"/>
</dbReference>
<evidence type="ECO:0000256" key="1">
    <source>
        <dbReference type="SAM" id="MobiDB-lite"/>
    </source>
</evidence>
<proteinExistence type="predicted"/>
<dbReference type="RefSeq" id="WP_054022654.1">
    <property type="nucleotide sequence ID" value="NZ_BBYR01000089.1"/>
</dbReference>
<keyword evidence="3" id="KW-1185">Reference proteome</keyword>
<dbReference type="STRING" id="1547922.ISF6_5360"/>
<name>A0A0K8P845_PISS1</name>
<protein>
    <submittedName>
        <fullName evidence="2">Uncharacterized protein</fullName>
    </submittedName>
</protein>
<feature type="region of interest" description="Disordered" evidence="1">
    <location>
        <begin position="81"/>
        <end position="114"/>
    </location>
</feature>
<sequence>MAPAPAPAAIGPARPAAGLVAAQALRVEAPPSSLADLAAALRREPGRWTVQRGDEAPRGGAAAVAAADWLERLQAATADAQRAQAAQAGHAAAAASPGPGATLASPPPPASLTLRRDGALRHRFVLEDGRWRWEGPARPAGLAGGPLDAEAAARLVDGRP</sequence>
<dbReference type="AlphaFoldDB" id="A0A0K8P845"/>
<organism evidence="2 3">
    <name type="scientific">Piscinibacter sakaiensis</name>
    <name type="common">Ideonella sakaiensis</name>
    <dbReference type="NCBI Taxonomy" id="1547922"/>
    <lineage>
        <taxon>Bacteria</taxon>
        <taxon>Pseudomonadati</taxon>
        <taxon>Pseudomonadota</taxon>
        <taxon>Betaproteobacteria</taxon>
        <taxon>Burkholderiales</taxon>
        <taxon>Sphaerotilaceae</taxon>
        <taxon>Piscinibacter</taxon>
    </lineage>
</organism>
<evidence type="ECO:0000313" key="2">
    <source>
        <dbReference type="EMBL" id="GAP38807.1"/>
    </source>
</evidence>
<reference evidence="2 3" key="2">
    <citation type="journal article" date="2016" name="Science">
        <title>A bacterium that degrades and assimilates poly(ethylene terephthalate).</title>
        <authorList>
            <person name="Yoshida S."/>
            <person name="Hiraga K."/>
            <person name="Takehana T."/>
            <person name="Taniguchi I."/>
            <person name="Yamaji H."/>
            <person name="Maeda Y."/>
            <person name="Toyohara K."/>
            <person name="Miyamoto K."/>
            <person name="Kimura Y."/>
            <person name="Oda K."/>
        </authorList>
    </citation>
    <scope>NUCLEOTIDE SEQUENCE [LARGE SCALE GENOMIC DNA]</scope>
    <source>
        <strain evidence="3">NBRC 110686 / TISTR 2288 / 201-F6</strain>
    </source>
</reference>
<feature type="compositionally biased region" description="Low complexity" evidence="1">
    <location>
        <begin position="81"/>
        <end position="104"/>
    </location>
</feature>
<comment type="caution">
    <text evidence="2">The sequence shown here is derived from an EMBL/GenBank/DDBJ whole genome shotgun (WGS) entry which is preliminary data.</text>
</comment>
<gene>
    <name evidence="2" type="ORF">ISF6_5360</name>
</gene>
<reference evidence="3" key="1">
    <citation type="submission" date="2015-07" db="EMBL/GenBank/DDBJ databases">
        <title>Discovery of a poly(ethylene terephthalate assimilation.</title>
        <authorList>
            <person name="Yoshida S."/>
            <person name="Hiraga K."/>
            <person name="Takehana T."/>
            <person name="Taniguchi I."/>
            <person name="Yamaji H."/>
            <person name="Maeda Y."/>
            <person name="Toyohara K."/>
            <person name="Miyamoto K."/>
            <person name="Kimura Y."/>
            <person name="Oda K."/>
        </authorList>
    </citation>
    <scope>NUCLEOTIDE SEQUENCE [LARGE SCALE GENOMIC DNA]</scope>
    <source>
        <strain evidence="3">NBRC 110686 / TISTR 2288 / 201-F6</strain>
    </source>
</reference>
<evidence type="ECO:0000313" key="3">
    <source>
        <dbReference type="Proteomes" id="UP000037660"/>
    </source>
</evidence>
<accession>A0A0K8P845</accession>